<feature type="transmembrane region" description="Helical" evidence="1">
    <location>
        <begin position="104"/>
        <end position="120"/>
    </location>
</feature>
<organism evidence="2 3">
    <name type="scientific">Thalassospira alkalitolerans</name>
    <dbReference type="NCBI Taxonomy" id="1293890"/>
    <lineage>
        <taxon>Bacteria</taxon>
        <taxon>Pseudomonadati</taxon>
        <taxon>Pseudomonadota</taxon>
        <taxon>Alphaproteobacteria</taxon>
        <taxon>Rhodospirillales</taxon>
        <taxon>Thalassospiraceae</taxon>
        <taxon>Thalassospira</taxon>
    </lineage>
</organism>
<dbReference type="Proteomes" id="UP000193396">
    <property type="component" value="Unassembled WGS sequence"/>
</dbReference>
<feature type="transmembrane region" description="Helical" evidence="1">
    <location>
        <begin position="15"/>
        <end position="39"/>
    </location>
</feature>
<comment type="caution">
    <text evidence="2">The sequence shown here is derived from an EMBL/GenBank/DDBJ whole genome shotgun (WGS) entry which is preliminary data.</text>
</comment>
<proteinExistence type="predicted"/>
<sequence>MPLFDFISTEKFVDISYYIFSFLISCAAIFIGAAIAYGFHKSSEAIIRKVGGAANIPEFKYFTMQWSVLLCWFGGFTWLLSYFVPYLTRSEPFPDISHYFTEENWLVLVPFAIITLLGMRREHVRFVGQKQMYPSSFVGILVSIASIGILVLSMFAITRLSMLF</sequence>
<keyword evidence="1" id="KW-0812">Transmembrane</keyword>
<accession>A0A1Y2L967</accession>
<keyword evidence="1" id="KW-1133">Transmembrane helix</keyword>
<evidence type="ECO:0000256" key="1">
    <source>
        <dbReference type="SAM" id="Phobius"/>
    </source>
</evidence>
<keyword evidence="1" id="KW-0472">Membrane</keyword>
<keyword evidence="3" id="KW-1185">Reference proteome</keyword>
<dbReference type="AlphaFoldDB" id="A0A1Y2L967"/>
<feature type="transmembrane region" description="Helical" evidence="1">
    <location>
        <begin position="66"/>
        <end position="84"/>
    </location>
</feature>
<gene>
    <name evidence="2" type="ORF">TALK_15410</name>
</gene>
<reference evidence="2 3" key="1">
    <citation type="submission" date="2014-03" db="EMBL/GenBank/DDBJ databases">
        <title>The draft genome sequence of Thalassospira alkalitolerans JCM 18968.</title>
        <authorList>
            <person name="Lai Q."/>
            <person name="Shao Z."/>
        </authorList>
    </citation>
    <scope>NUCLEOTIDE SEQUENCE [LARGE SCALE GENOMIC DNA]</scope>
    <source>
        <strain evidence="2 3">JCM 18968</strain>
    </source>
</reference>
<evidence type="ECO:0000313" key="2">
    <source>
        <dbReference type="EMBL" id="OSQ46946.1"/>
    </source>
</evidence>
<evidence type="ECO:0000313" key="3">
    <source>
        <dbReference type="Proteomes" id="UP000193396"/>
    </source>
</evidence>
<dbReference type="EMBL" id="JFKB01000010">
    <property type="protein sequence ID" value="OSQ46946.1"/>
    <property type="molecule type" value="Genomic_DNA"/>
</dbReference>
<feature type="transmembrane region" description="Helical" evidence="1">
    <location>
        <begin position="132"/>
        <end position="157"/>
    </location>
</feature>
<protein>
    <submittedName>
        <fullName evidence="2">Uncharacterized protein</fullName>
    </submittedName>
</protein>
<name>A0A1Y2L967_9PROT</name>